<evidence type="ECO:0000313" key="2">
    <source>
        <dbReference type="EMBL" id="AMJ41040.1"/>
    </source>
</evidence>
<dbReference type="EMBL" id="CP014223">
    <property type="protein sequence ID" value="AMJ41040.1"/>
    <property type="molecule type" value="Genomic_DNA"/>
</dbReference>
<reference evidence="3" key="2">
    <citation type="submission" date="2016-01" db="EMBL/GenBank/DDBJ databases">
        <authorList>
            <person name="Poehlein A."/>
            <person name="Schlien K."/>
            <person name="Gottschalk G."/>
            <person name="Buckel W."/>
            <person name="Daniel R."/>
        </authorList>
    </citation>
    <scope>NUCLEOTIDE SEQUENCE [LARGE SCALE GENOMIC DNA]</scope>
    <source>
        <strain evidence="3">X2</strain>
    </source>
</reference>
<dbReference type="Proteomes" id="UP000068026">
    <property type="component" value="Chromosome"/>
</dbReference>
<evidence type="ECO:0000313" key="3">
    <source>
        <dbReference type="Proteomes" id="UP000068026"/>
    </source>
</evidence>
<evidence type="ECO:0000256" key="1">
    <source>
        <dbReference type="SAM" id="Coils"/>
    </source>
</evidence>
<proteinExistence type="predicted"/>
<sequence>MEYINEDSSIFKLLENLKRNIQKEETDDPLERIQIQIKKCNVEIDNLVNSISESTPSPILLEKINLKMQHLEQELFELEQKQYQAEQDIFATEDQIRKKDLLISSLSNLTDNFSELTIQEKRTFIKLLIHKIIWDGENLHIFIYSE</sequence>
<gene>
    <name evidence="2" type="ORF">CPRO_14470</name>
</gene>
<protein>
    <submittedName>
        <fullName evidence="2">Uncharacterized protein</fullName>
    </submittedName>
</protein>
<accession>A0ABM5YAS6</accession>
<reference evidence="2 3" key="1">
    <citation type="journal article" date="2016" name="Genome Announc.">
        <title>Complete Genome Sequence of the Amino Acid-Fermenting Clostridium propionicum X2 (DSM 1682).</title>
        <authorList>
            <person name="Poehlein A."/>
            <person name="Schlien K."/>
            <person name="Chowdhury N.P."/>
            <person name="Gottschalk G."/>
            <person name="Buckel W."/>
            <person name="Daniel R."/>
        </authorList>
    </citation>
    <scope>NUCLEOTIDE SEQUENCE [LARGE SCALE GENOMIC DNA]</scope>
    <source>
        <strain evidence="2 3">X2</strain>
    </source>
</reference>
<organism evidence="2 3">
    <name type="scientific">Anaerotignum propionicum DSM 1682</name>
    <dbReference type="NCBI Taxonomy" id="991789"/>
    <lineage>
        <taxon>Bacteria</taxon>
        <taxon>Bacillati</taxon>
        <taxon>Bacillota</taxon>
        <taxon>Clostridia</taxon>
        <taxon>Lachnospirales</taxon>
        <taxon>Anaerotignaceae</taxon>
        <taxon>Anaerotignum</taxon>
    </lineage>
</organism>
<keyword evidence="1" id="KW-0175">Coiled coil</keyword>
<feature type="coiled-coil region" evidence="1">
    <location>
        <begin position="30"/>
        <end position="88"/>
    </location>
</feature>
<name>A0ABM5YAS6_ANAPI</name>
<keyword evidence="3" id="KW-1185">Reference proteome</keyword>